<comment type="subcellular location">
    <subcellularLocation>
        <location evidence="1">Membrane</location>
        <topology evidence="1">Multi-pass membrane protein</topology>
    </subcellularLocation>
</comment>
<feature type="transmembrane region" description="Helical" evidence="6">
    <location>
        <begin position="270"/>
        <end position="287"/>
    </location>
</feature>
<dbReference type="EMBL" id="JAUSVF010000001">
    <property type="protein sequence ID" value="MDQ0321319.1"/>
    <property type="molecule type" value="Genomic_DNA"/>
</dbReference>
<feature type="transmembrane region" description="Helical" evidence="6">
    <location>
        <begin position="67"/>
        <end position="86"/>
    </location>
</feature>
<feature type="transmembrane region" description="Helical" evidence="6">
    <location>
        <begin position="215"/>
        <end position="238"/>
    </location>
</feature>
<protein>
    <submittedName>
        <fullName evidence="8">Drug/metabolite transporter (DMT)-like permease</fullName>
    </submittedName>
</protein>
<keyword evidence="4 6" id="KW-1133">Transmembrane helix</keyword>
<dbReference type="InterPro" id="IPR050638">
    <property type="entry name" value="AA-Vitamin_Transporters"/>
</dbReference>
<dbReference type="InterPro" id="IPR037185">
    <property type="entry name" value="EmrE-like"/>
</dbReference>
<dbReference type="RefSeq" id="WP_307231826.1">
    <property type="nucleotide sequence ID" value="NZ_JAUSVF010000001.1"/>
</dbReference>
<feature type="transmembrane region" description="Helical" evidence="6">
    <location>
        <begin position="126"/>
        <end position="144"/>
    </location>
</feature>
<gene>
    <name evidence="8" type="ORF">QO002_003457</name>
</gene>
<feature type="transmembrane region" description="Helical" evidence="6">
    <location>
        <begin position="183"/>
        <end position="203"/>
    </location>
</feature>
<dbReference type="PANTHER" id="PTHR32322">
    <property type="entry name" value="INNER MEMBRANE TRANSPORTER"/>
    <property type="match status" value="1"/>
</dbReference>
<evidence type="ECO:0000313" key="9">
    <source>
        <dbReference type="Proteomes" id="UP001230207"/>
    </source>
</evidence>
<evidence type="ECO:0000256" key="3">
    <source>
        <dbReference type="ARBA" id="ARBA00022692"/>
    </source>
</evidence>
<evidence type="ECO:0000256" key="2">
    <source>
        <dbReference type="ARBA" id="ARBA00007362"/>
    </source>
</evidence>
<feature type="transmembrane region" description="Helical" evidence="6">
    <location>
        <begin position="32"/>
        <end position="55"/>
    </location>
</feature>
<organism evidence="8 9">
    <name type="scientific">Pararhizobium capsulatum DSM 1112</name>
    <dbReference type="NCBI Taxonomy" id="1121113"/>
    <lineage>
        <taxon>Bacteria</taxon>
        <taxon>Pseudomonadati</taxon>
        <taxon>Pseudomonadota</taxon>
        <taxon>Alphaproteobacteria</taxon>
        <taxon>Hyphomicrobiales</taxon>
        <taxon>Rhizobiaceae</taxon>
        <taxon>Rhizobium/Agrobacterium group</taxon>
        <taxon>Pararhizobium</taxon>
    </lineage>
</organism>
<accession>A0ABU0BSU2</accession>
<evidence type="ECO:0000256" key="5">
    <source>
        <dbReference type="ARBA" id="ARBA00023136"/>
    </source>
</evidence>
<feature type="transmembrane region" description="Helical" evidence="6">
    <location>
        <begin position="92"/>
        <end position="114"/>
    </location>
</feature>
<feature type="domain" description="EamA" evidence="7">
    <location>
        <begin position="10"/>
        <end position="137"/>
    </location>
</feature>
<dbReference type="InterPro" id="IPR000620">
    <property type="entry name" value="EamA_dom"/>
</dbReference>
<reference evidence="8 9" key="1">
    <citation type="submission" date="2023-07" db="EMBL/GenBank/DDBJ databases">
        <title>Genomic Encyclopedia of Type Strains, Phase IV (KMG-IV): sequencing the most valuable type-strain genomes for metagenomic binning, comparative biology and taxonomic classification.</title>
        <authorList>
            <person name="Goeker M."/>
        </authorList>
    </citation>
    <scope>NUCLEOTIDE SEQUENCE [LARGE SCALE GENOMIC DNA]</scope>
    <source>
        <strain evidence="8 9">DSM 1112</strain>
    </source>
</reference>
<sequence>MTLDRLAPAIFVLLWSTGWVMAKYAVIYADPLTFLVLRYALAGILFVVFCIVTGAQWPRSWKLAGHAIMSGVFLHGFYLGAVWWAVGQGVSAAISGIIAGLQPLMTAAVAPALLGERLSPMQKLGLVLGFIGIALAVLPKVLALDSATAIPAFPVLVNVIGMASVTYGTIYQKRHLQTGDIRTTAMLQYVGALIVTLPAAYLLEDMRVDWGIELFATLAWGVLGVSMGAVALLLYLIGRGQVSKAASLIYLVPPLAAVEAFLIFGEALTLPMITGTVIAVLGVYLTNRKAEPLAERA</sequence>
<evidence type="ECO:0000256" key="1">
    <source>
        <dbReference type="ARBA" id="ARBA00004141"/>
    </source>
</evidence>
<feature type="domain" description="EamA" evidence="7">
    <location>
        <begin position="156"/>
        <end position="287"/>
    </location>
</feature>
<keyword evidence="3 6" id="KW-0812">Transmembrane</keyword>
<proteinExistence type="inferred from homology"/>
<comment type="caution">
    <text evidence="8">The sequence shown here is derived from an EMBL/GenBank/DDBJ whole genome shotgun (WGS) entry which is preliminary data.</text>
</comment>
<evidence type="ECO:0000256" key="4">
    <source>
        <dbReference type="ARBA" id="ARBA00022989"/>
    </source>
</evidence>
<evidence type="ECO:0000313" key="8">
    <source>
        <dbReference type="EMBL" id="MDQ0321319.1"/>
    </source>
</evidence>
<dbReference type="SUPFAM" id="SSF103481">
    <property type="entry name" value="Multidrug resistance efflux transporter EmrE"/>
    <property type="match status" value="2"/>
</dbReference>
<dbReference type="Proteomes" id="UP001230207">
    <property type="component" value="Unassembled WGS sequence"/>
</dbReference>
<keyword evidence="5 6" id="KW-0472">Membrane</keyword>
<comment type="similarity">
    <text evidence="2">Belongs to the EamA transporter family.</text>
</comment>
<keyword evidence="9" id="KW-1185">Reference proteome</keyword>
<dbReference type="PANTHER" id="PTHR32322:SF2">
    <property type="entry name" value="EAMA DOMAIN-CONTAINING PROTEIN"/>
    <property type="match status" value="1"/>
</dbReference>
<dbReference type="Pfam" id="PF00892">
    <property type="entry name" value="EamA"/>
    <property type="match status" value="2"/>
</dbReference>
<name>A0ABU0BSU2_9HYPH</name>
<feature type="transmembrane region" description="Helical" evidence="6">
    <location>
        <begin position="150"/>
        <end position="171"/>
    </location>
</feature>
<evidence type="ECO:0000259" key="7">
    <source>
        <dbReference type="Pfam" id="PF00892"/>
    </source>
</evidence>
<evidence type="ECO:0000256" key="6">
    <source>
        <dbReference type="SAM" id="Phobius"/>
    </source>
</evidence>